<dbReference type="AlphaFoldDB" id="A0A2P6Q6B8"/>
<dbReference type="GO" id="GO:0016020">
    <property type="term" value="C:membrane"/>
    <property type="evidence" value="ECO:0007669"/>
    <property type="project" value="UniProtKB-SubCell"/>
</dbReference>
<keyword evidence="2" id="KW-0723">Serine/threonine-protein kinase</keyword>
<evidence type="ECO:0000313" key="8">
    <source>
        <dbReference type="EMBL" id="PRQ29720.1"/>
    </source>
</evidence>
<keyword evidence="8" id="KW-0675">Receptor</keyword>
<proteinExistence type="predicted"/>
<evidence type="ECO:0000256" key="3">
    <source>
        <dbReference type="ARBA" id="ARBA00022679"/>
    </source>
</evidence>
<reference evidence="8 9" key="1">
    <citation type="journal article" date="2018" name="Nat. Genet.">
        <title>The Rosa genome provides new insights in the design of modern roses.</title>
        <authorList>
            <person name="Bendahmane M."/>
        </authorList>
    </citation>
    <scope>NUCLEOTIDE SEQUENCE [LARGE SCALE GENOMIC DNA]</scope>
    <source>
        <strain evidence="9">cv. Old Blush</strain>
    </source>
</reference>
<evidence type="ECO:0000256" key="4">
    <source>
        <dbReference type="ARBA" id="ARBA00023157"/>
    </source>
</evidence>
<evidence type="ECO:0000259" key="7">
    <source>
        <dbReference type="PROSITE" id="PS50026"/>
    </source>
</evidence>
<dbReference type="PROSITE" id="PS01187">
    <property type="entry name" value="EGF_CA"/>
    <property type="match status" value="1"/>
</dbReference>
<keyword evidence="5" id="KW-0325">Glycoprotein</keyword>
<feature type="domain" description="EGF-like" evidence="7">
    <location>
        <begin position="197"/>
        <end position="248"/>
    </location>
</feature>
<dbReference type="InterPro" id="IPR000742">
    <property type="entry name" value="EGF"/>
</dbReference>
<protein>
    <submittedName>
        <fullName evidence="8">Putative EGF-like domain, wall-associated receptor kinase</fullName>
    </submittedName>
</protein>
<dbReference type="EMBL" id="PDCK01000043">
    <property type="protein sequence ID" value="PRQ29720.1"/>
    <property type="molecule type" value="Genomic_DNA"/>
</dbReference>
<organism evidence="8 9">
    <name type="scientific">Rosa chinensis</name>
    <name type="common">China rose</name>
    <dbReference type="NCBI Taxonomy" id="74649"/>
    <lineage>
        <taxon>Eukaryota</taxon>
        <taxon>Viridiplantae</taxon>
        <taxon>Streptophyta</taxon>
        <taxon>Embryophyta</taxon>
        <taxon>Tracheophyta</taxon>
        <taxon>Spermatophyta</taxon>
        <taxon>Magnoliopsida</taxon>
        <taxon>eudicotyledons</taxon>
        <taxon>Gunneridae</taxon>
        <taxon>Pentapetalae</taxon>
        <taxon>rosids</taxon>
        <taxon>fabids</taxon>
        <taxon>Rosales</taxon>
        <taxon>Rosaceae</taxon>
        <taxon>Rosoideae</taxon>
        <taxon>Rosoideae incertae sedis</taxon>
        <taxon>Rosa</taxon>
    </lineage>
</organism>
<evidence type="ECO:0000256" key="6">
    <source>
        <dbReference type="PROSITE-ProRule" id="PRU00076"/>
    </source>
</evidence>
<dbReference type="GO" id="GO:0005509">
    <property type="term" value="F:calcium ion binding"/>
    <property type="evidence" value="ECO:0007669"/>
    <property type="project" value="InterPro"/>
</dbReference>
<keyword evidence="6" id="KW-0245">EGF-like domain</keyword>
<dbReference type="OMA" id="RISSFCY"/>
<dbReference type="SMART" id="SM00179">
    <property type="entry name" value="EGF_CA"/>
    <property type="match status" value="2"/>
</dbReference>
<keyword evidence="9" id="KW-1185">Reference proteome</keyword>
<dbReference type="SUPFAM" id="SSF57196">
    <property type="entry name" value="EGF/Laminin"/>
    <property type="match status" value="1"/>
</dbReference>
<gene>
    <name evidence="8" type="ORF">RchiOBHm_Chr5g0016841</name>
</gene>
<dbReference type="Pfam" id="PF08488">
    <property type="entry name" value="WAK"/>
    <property type="match status" value="1"/>
</dbReference>
<dbReference type="GO" id="GO:0004674">
    <property type="term" value="F:protein serine/threonine kinase activity"/>
    <property type="evidence" value="ECO:0007669"/>
    <property type="project" value="UniProtKB-KW"/>
</dbReference>
<dbReference type="Gene3D" id="2.10.25.10">
    <property type="entry name" value="Laminin"/>
    <property type="match status" value="2"/>
</dbReference>
<keyword evidence="8" id="KW-0418">Kinase</keyword>
<dbReference type="InterPro" id="IPR018097">
    <property type="entry name" value="EGF_Ca-bd_CS"/>
</dbReference>
<evidence type="ECO:0000256" key="2">
    <source>
        <dbReference type="ARBA" id="ARBA00022527"/>
    </source>
</evidence>
<comment type="subcellular location">
    <subcellularLocation>
        <location evidence="1">Membrane</location>
        <topology evidence="1">Single-pass type I membrane protein</topology>
    </subcellularLocation>
</comment>
<dbReference type="InterPro" id="IPR013695">
    <property type="entry name" value="WAK"/>
</dbReference>
<dbReference type="PANTHER" id="PTHR33491">
    <property type="entry name" value="OSJNBA0016N04.9 PROTEIN"/>
    <property type="match status" value="1"/>
</dbReference>
<evidence type="ECO:0000313" key="9">
    <source>
        <dbReference type="Proteomes" id="UP000238479"/>
    </source>
</evidence>
<comment type="caution">
    <text evidence="8">The sequence shown here is derived from an EMBL/GenBank/DDBJ whole genome shotgun (WGS) entry which is preliminary data.</text>
</comment>
<dbReference type="Proteomes" id="UP000238479">
    <property type="component" value="Chromosome 5"/>
</dbReference>
<sequence length="284" mass="31422">MTHTNSYLREEFFINCSNTTQPPTAYLRVSNIIVTNISLDEGELQISNNMAETCYNEQGNVTSSNDYSLDLPLPYTISDTKNKLYTVGCDTYSILQGFLGEDEFDTGCISICNRLDIVDQYSCSGTGCCQTNIPRGLKNTTVTLDTINSHKDIWDFNPCSYAFIADQGQFNFSAASLKKQDNNSWLPAVLNWAIGNDTDSCDEAQKRKDFACKANSRCANGPINGFVGYLCQCLPGYEGNPYHPDGCQDIDECTALNPCNGLNEVCVNSLGNYSCLCRKRDLIV</sequence>
<evidence type="ECO:0000256" key="5">
    <source>
        <dbReference type="ARBA" id="ARBA00023180"/>
    </source>
</evidence>
<name>A0A2P6Q6B8_ROSCH</name>
<evidence type="ECO:0000256" key="1">
    <source>
        <dbReference type="ARBA" id="ARBA00004479"/>
    </source>
</evidence>
<dbReference type="InterPro" id="IPR001881">
    <property type="entry name" value="EGF-like_Ca-bd_dom"/>
</dbReference>
<comment type="caution">
    <text evidence="6">Lacks conserved residue(s) required for the propagation of feature annotation.</text>
</comment>
<accession>A0A2P6Q6B8</accession>
<dbReference type="Gramene" id="PRQ29720">
    <property type="protein sequence ID" value="PRQ29720"/>
    <property type="gene ID" value="RchiOBHm_Chr5g0016841"/>
</dbReference>
<dbReference type="PROSITE" id="PS50026">
    <property type="entry name" value="EGF_3"/>
    <property type="match status" value="1"/>
</dbReference>
<keyword evidence="4" id="KW-1015">Disulfide bond</keyword>
<dbReference type="CDD" id="cd00054">
    <property type="entry name" value="EGF_CA"/>
    <property type="match status" value="1"/>
</dbReference>
<keyword evidence="3" id="KW-0808">Transferase</keyword>